<evidence type="ECO:0000313" key="7">
    <source>
        <dbReference type="Proteomes" id="UP000236333"/>
    </source>
</evidence>
<dbReference type="InterPro" id="IPR017850">
    <property type="entry name" value="Alkaline_phosphatase_core_sf"/>
</dbReference>
<keyword evidence="7" id="KW-1185">Reference proteome</keyword>
<dbReference type="InterPro" id="IPR024607">
    <property type="entry name" value="Sulfatase_CS"/>
</dbReference>
<dbReference type="Gene3D" id="3.40.720.10">
    <property type="entry name" value="Alkaline Phosphatase, subunit A"/>
    <property type="match status" value="1"/>
</dbReference>
<dbReference type="AlphaFoldDB" id="A0A2J8AAV3"/>
<organism evidence="6 7">
    <name type="scientific">Tetrabaena socialis</name>
    <dbReference type="NCBI Taxonomy" id="47790"/>
    <lineage>
        <taxon>Eukaryota</taxon>
        <taxon>Viridiplantae</taxon>
        <taxon>Chlorophyta</taxon>
        <taxon>core chlorophytes</taxon>
        <taxon>Chlorophyceae</taxon>
        <taxon>CS clade</taxon>
        <taxon>Chlamydomonadales</taxon>
        <taxon>Tetrabaenaceae</taxon>
        <taxon>Tetrabaena</taxon>
    </lineage>
</organism>
<dbReference type="Pfam" id="PF00884">
    <property type="entry name" value="Sulfatase"/>
    <property type="match status" value="1"/>
</dbReference>
<dbReference type="Proteomes" id="UP000236333">
    <property type="component" value="Unassembled WGS sequence"/>
</dbReference>
<keyword evidence="4" id="KW-0325">Glycoprotein</keyword>
<evidence type="ECO:0000259" key="5">
    <source>
        <dbReference type="Pfam" id="PF00884"/>
    </source>
</evidence>
<sequence>MVGNLWWRAGASYVSVRGAMIARAPGPGDDQDYVLGGTDKEWMPALHKYLRLQGLELPHFVTSFASCCPSRTSFFTGKHCHNTNITSNGLLRGSAFKFFDYGLDHDYLPLWLQAPSLFLAGL</sequence>
<accession>A0A2J8AAV3</accession>
<keyword evidence="2" id="KW-0732">Signal</keyword>
<name>A0A2J8AAV3_9CHLO</name>
<dbReference type="PANTHER" id="PTHR43108">
    <property type="entry name" value="N-ACETYLGLUCOSAMINE-6-SULFATASE FAMILY MEMBER"/>
    <property type="match status" value="1"/>
</dbReference>
<protein>
    <submittedName>
        <fullName evidence="6">Arylsulfatase</fullName>
    </submittedName>
</protein>
<dbReference type="GO" id="GO:0008449">
    <property type="term" value="F:N-acetylglucosamine-6-sulfatase activity"/>
    <property type="evidence" value="ECO:0007669"/>
    <property type="project" value="TreeGrafter"/>
</dbReference>
<evidence type="ECO:0000256" key="3">
    <source>
        <dbReference type="ARBA" id="ARBA00022801"/>
    </source>
</evidence>
<evidence type="ECO:0000256" key="4">
    <source>
        <dbReference type="ARBA" id="ARBA00023180"/>
    </source>
</evidence>
<dbReference type="PANTHER" id="PTHR43108:SF8">
    <property type="entry name" value="SD21168P"/>
    <property type="match status" value="1"/>
</dbReference>
<gene>
    <name evidence="6" type="ORF">TSOC_003671</name>
</gene>
<reference evidence="6 7" key="1">
    <citation type="journal article" date="2017" name="Mol. Biol. Evol.">
        <title>The 4-celled Tetrabaena socialis nuclear genome reveals the essential components for genetic control of cell number at the origin of multicellularity in the volvocine lineage.</title>
        <authorList>
            <person name="Featherston J."/>
            <person name="Arakaki Y."/>
            <person name="Hanschen E.R."/>
            <person name="Ferris P.J."/>
            <person name="Michod R.E."/>
            <person name="Olson B.J.S.C."/>
            <person name="Nozaki H."/>
            <person name="Durand P.M."/>
        </authorList>
    </citation>
    <scope>NUCLEOTIDE SEQUENCE [LARGE SCALE GENOMIC DNA]</scope>
    <source>
        <strain evidence="6 7">NIES-571</strain>
    </source>
</reference>
<dbReference type="GO" id="GO:0005539">
    <property type="term" value="F:glycosaminoglycan binding"/>
    <property type="evidence" value="ECO:0007669"/>
    <property type="project" value="TreeGrafter"/>
</dbReference>
<keyword evidence="3" id="KW-0378">Hydrolase</keyword>
<evidence type="ECO:0000256" key="1">
    <source>
        <dbReference type="ARBA" id="ARBA00008779"/>
    </source>
</evidence>
<evidence type="ECO:0000313" key="6">
    <source>
        <dbReference type="EMBL" id="PNH09656.1"/>
    </source>
</evidence>
<feature type="domain" description="Sulfatase N-terminal" evidence="5">
    <location>
        <begin position="31"/>
        <end position="114"/>
    </location>
</feature>
<dbReference type="InterPro" id="IPR000917">
    <property type="entry name" value="Sulfatase_N"/>
</dbReference>
<comment type="caution">
    <text evidence="6">The sequence shown here is derived from an EMBL/GenBank/DDBJ whole genome shotgun (WGS) entry which is preliminary data.</text>
</comment>
<proteinExistence type="inferred from homology"/>
<dbReference type="SUPFAM" id="SSF53649">
    <property type="entry name" value="Alkaline phosphatase-like"/>
    <property type="match status" value="1"/>
</dbReference>
<evidence type="ECO:0000256" key="2">
    <source>
        <dbReference type="ARBA" id="ARBA00022729"/>
    </source>
</evidence>
<dbReference type="OrthoDB" id="539587at2759"/>
<comment type="similarity">
    <text evidence="1">Belongs to the sulfatase family.</text>
</comment>
<dbReference type="PROSITE" id="PS00523">
    <property type="entry name" value="SULFATASE_1"/>
    <property type="match status" value="1"/>
</dbReference>
<dbReference type="EMBL" id="PGGS01000082">
    <property type="protein sequence ID" value="PNH09656.1"/>
    <property type="molecule type" value="Genomic_DNA"/>
</dbReference>